<protein>
    <submittedName>
        <fullName evidence="5">Universal stress protein</fullName>
    </submittedName>
</protein>
<dbReference type="Gene3D" id="3.40.50.620">
    <property type="entry name" value="HUPs"/>
    <property type="match status" value="2"/>
</dbReference>
<evidence type="ECO:0000256" key="3">
    <source>
        <dbReference type="ARBA" id="ARBA00022840"/>
    </source>
</evidence>
<dbReference type="EMBL" id="WEGJ01000007">
    <property type="protein sequence ID" value="MQY12606.1"/>
    <property type="molecule type" value="Genomic_DNA"/>
</dbReference>
<name>A0A7K0CGV1_9ACTN</name>
<keyword evidence="3" id="KW-0067">ATP-binding</keyword>
<dbReference type="InterPro" id="IPR014729">
    <property type="entry name" value="Rossmann-like_a/b/a_fold"/>
</dbReference>
<dbReference type="PANTHER" id="PTHR46268:SF27">
    <property type="entry name" value="UNIVERSAL STRESS PROTEIN RV2623"/>
    <property type="match status" value="1"/>
</dbReference>
<comment type="similarity">
    <text evidence="1">Belongs to the universal stress protein A family.</text>
</comment>
<sequence>MGGAPVVVGVDGSESALGAVGLAAREARLRGTGLRIVFAFIWPLMNVSLDPSAPAPQEAGLRHQADIFVDNAVRRAEEEAPGVAVEGAVVMGDVLPVMMEESRTAGLIVVGSRGRGAFTGLLLGSTAVHLTAHGHCPVLVARGESNPRGPVVVGVDGSPAGSAAIDFAFAEASWRGTSVRAVHGWSILGAPPPVDPVVMGADPKGTFTDTGERLLAEVLAGRVADYPEVRVDRTVTKDGPRQALIEASRDAALVVTGARGRGGFAGLLLGSVSQALLHHAHSPVAVVRGEG</sequence>
<gene>
    <name evidence="5" type="ORF">SRB5_27420</name>
</gene>
<feature type="domain" description="UspA" evidence="4">
    <location>
        <begin position="6"/>
        <end position="142"/>
    </location>
</feature>
<organism evidence="5 6">
    <name type="scientific">Streptomyces smaragdinus</name>
    <dbReference type="NCBI Taxonomy" id="2585196"/>
    <lineage>
        <taxon>Bacteria</taxon>
        <taxon>Bacillati</taxon>
        <taxon>Actinomycetota</taxon>
        <taxon>Actinomycetes</taxon>
        <taxon>Kitasatosporales</taxon>
        <taxon>Streptomycetaceae</taxon>
        <taxon>Streptomyces</taxon>
    </lineage>
</organism>
<proteinExistence type="inferred from homology"/>
<reference evidence="5 6" key="1">
    <citation type="submission" date="2019-10" db="EMBL/GenBank/DDBJ databases">
        <title>Streptomyces smaragdinus sp. nov. and Streptomyces fabii sp. nov., isolated from the gut of fungus growing-termite Macrotermes natalensis.</title>
        <authorList>
            <person name="Schwitalla J."/>
            <person name="Benndorf R."/>
            <person name="Martin K."/>
            <person name="De Beer W."/>
            <person name="Kaster A.-K."/>
            <person name="Vollmers J."/>
            <person name="Poulsen M."/>
            <person name="Beemelmanns C."/>
        </authorList>
    </citation>
    <scope>NUCLEOTIDE SEQUENCE [LARGE SCALE GENOMIC DNA]</scope>
    <source>
        <strain evidence="5 6">RB5</strain>
    </source>
</reference>
<accession>A0A7K0CGV1</accession>
<dbReference type="GO" id="GO:0005524">
    <property type="term" value="F:ATP binding"/>
    <property type="evidence" value="ECO:0007669"/>
    <property type="project" value="UniProtKB-KW"/>
</dbReference>
<dbReference type="Pfam" id="PF00582">
    <property type="entry name" value="Usp"/>
    <property type="match status" value="2"/>
</dbReference>
<keyword evidence="2" id="KW-0547">Nucleotide-binding</keyword>
<comment type="caution">
    <text evidence="5">The sequence shown here is derived from an EMBL/GenBank/DDBJ whole genome shotgun (WGS) entry which is preliminary data.</text>
</comment>
<evidence type="ECO:0000256" key="1">
    <source>
        <dbReference type="ARBA" id="ARBA00008791"/>
    </source>
</evidence>
<dbReference type="RefSeq" id="WP_323377875.1">
    <property type="nucleotide sequence ID" value="NZ_WEGJ01000007.1"/>
</dbReference>
<dbReference type="AlphaFoldDB" id="A0A7K0CGV1"/>
<evidence type="ECO:0000256" key="2">
    <source>
        <dbReference type="ARBA" id="ARBA00022741"/>
    </source>
</evidence>
<dbReference type="Proteomes" id="UP000466345">
    <property type="component" value="Unassembled WGS sequence"/>
</dbReference>
<evidence type="ECO:0000259" key="4">
    <source>
        <dbReference type="Pfam" id="PF00582"/>
    </source>
</evidence>
<evidence type="ECO:0000313" key="6">
    <source>
        <dbReference type="Proteomes" id="UP000466345"/>
    </source>
</evidence>
<evidence type="ECO:0000313" key="5">
    <source>
        <dbReference type="EMBL" id="MQY12606.1"/>
    </source>
</evidence>
<dbReference type="PRINTS" id="PR01438">
    <property type="entry name" value="UNVRSLSTRESS"/>
</dbReference>
<dbReference type="InterPro" id="IPR006015">
    <property type="entry name" value="Universal_stress_UspA"/>
</dbReference>
<dbReference type="InterPro" id="IPR006016">
    <property type="entry name" value="UspA"/>
</dbReference>
<keyword evidence="6" id="KW-1185">Reference proteome</keyword>
<dbReference type="PANTHER" id="PTHR46268">
    <property type="entry name" value="STRESS RESPONSE PROTEIN NHAX"/>
    <property type="match status" value="1"/>
</dbReference>
<dbReference type="SUPFAM" id="SSF52402">
    <property type="entry name" value="Adenine nucleotide alpha hydrolases-like"/>
    <property type="match status" value="2"/>
</dbReference>
<feature type="domain" description="UspA" evidence="4">
    <location>
        <begin position="150"/>
        <end position="288"/>
    </location>
</feature>